<dbReference type="AlphaFoldDB" id="A0A5E4QIS0"/>
<name>A0A5E4QIS0_9NEOP</name>
<reference evidence="7 8" key="1">
    <citation type="submission" date="2017-07" db="EMBL/GenBank/DDBJ databases">
        <authorList>
            <person name="Talla V."/>
            <person name="Backstrom N."/>
        </authorList>
    </citation>
    <scope>NUCLEOTIDE SEQUENCE [LARGE SCALE GENOMIC DNA]</scope>
</reference>
<dbReference type="InterPro" id="IPR020846">
    <property type="entry name" value="MFS_dom"/>
</dbReference>
<evidence type="ECO:0000313" key="7">
    <source>
        <dbReference type="EMBL" id="VVC97601.1"/>
    </source>
</evidence>
<dbReference type="EMBL" id="FZQP02003223">
    <property type="protein sequence ID" value="VVC97601.1"/>
    <property type="molecule type" value="Genomic_DNA"/>
</dbReference>
<feature type="transmembrane region" description="Helical" evidence="5">
    <location>
        <begin position="351"/>
        <end position="370"/>
    </location>
</feature>
<evidence type="ECO:0000256" key="3">
    <source>
        <dbReference type="ARBA" id="ARBA00022989"/>
    </source>
</evidence>
<evidence type="ECO:0000256" key="5">
    <source>
        <dbReference type="SAM" id="Phobius"/>
    </source>
</evidence>
<dbReference type="PANTHER" id="PTHR24002:SF3">
    <property type="entry name" value="SOLUTE CARRIER FAMILY 22 MEMBER 18"/>
    <property type="match status" value="1"/>
</dbReference>
<proteinExistence type="predicted"/>
<keyword evidence="2 5" id="KW-0812">Transmembrane</keyword>
<evidence type="ECO:0000256" key="4">
    <source>
        <dbReference type="ARBA" id="ARBA00023136"/>
    </source>
</evidence>
<feature type="transmembrane region" description="Helical" evidence="5">
    <location>
        <begin position="159"/>
        <end position="180"/>
    </location>
</feature>
<feature type="transmembrane region" description="Helical" evidence="5">
    <location>
        <begin position="292"/>
        <end position="314"/>
    </location>
</feature>
<dbReference type="GO" id="GO:0016020">
    <property type="term" value="C:membrane"/>
    <property type="evidence" value="ECO:0007669"/>
    <property type="project" value="UniProtKB-SubCell"/>
</dbReference>
<dbReference type="PROSITE" id="PS50850">
    <property type="entry name" value="MFS"/>
    <property type="match status" value="1"/>
</dbReference>
<dbReference type="GO" id="GO:0022857">
    <property type="term" value="F:transmembrane transporter activity"/>
    <property type="evidence" value="ECO:0007669"/>
    <property type="project" value="InterPro"/>
</dbReference>
<dbReference type="PANTHER" id="PTHR24002">
    <property type="entry name" value="SOLUTE CARRIER FAMILY 22 MEMBER 18"/>
    <property type="match status" value="1"/>
</dbReference>
<dbReference type="CDD" id="cd17390">
    <property type="entry name" value="MFS_MFSD9"/>
    <property type="match status" value="1"/>
</dbReference>
<feature type="transmembrane region" description="Helical" evidence="5">
    <location>
        <begin position="320"/>
        <end position="339"/>
    </location>
</feature>
<keyword evidence="3 5" id="KW-1133">Transmembrane helix</keyword>
<gene>
    <name evidence="7" type="ORF">LSINAPIS_LOCUS8839</name>
</gene>
<feature type="transmembrane region" description="Helical" evidence="5">
    <location>
        <begin position="7"/>
        <end position="26"/>
    </location>
</feature>
<evidence type="ECO:0000259" key="6">
    <source>
        <dbReference type="PROSITE" id="PS50850"/>
    </source>
</evidence>
<dbReference type="SUPFAM" id="SSF103473">
    <property type="entry name" value="MFS general substrate transporter"/>
    <property type="match status" value="1"/>
</dbReference>
<keyword evidence="4 5" id="KW-0472">Membrane</keyword>
<organism evidence="7 8">
    <name type="scientific">Leptidea sinapis</name>
    <dbReference type="NCBI Taxonomy" id="189913"/>
    <lineage>
        <taxon>Eukaryota</taxon>
        <taxon>Metazoa</taxon>
        <taxon>Ecdysozoa</taxon>
        <taxon>Arthropoda</taxon>
        <taxon>Hexapoda</taxon>
        <taxon>Insecta</taxon>
        <taxon>Pterygota</taxon>
        <taxon>Neoptera</taxon>
        <taxon>Endopterygota</taxon>
        <taxon>Lepidoptera</taxon>
        <taxon>Glossata</taxon>
        <taxon>Ditrysia</taxon>
        <taxon>Papilionoidea</taxon>
        <taxon>Pieridae</taxon>
        <taxon>Dismorphiinae</taxon>
        <taxon>Leptidea</taxon>
    </lineage>
</organism>
<feature type="domain" description="Major facilitator superfamily (MFS) profile" evidence="6">
    <location>
        <begin position="4"/>
        <end position="403"/>
    </location>
</feature>
<feature type="transmembrane region" description="Helical" evidence="5">
    <location>
        <begin position="223"/>
        <end position="241"/>
    </location>
</feature>
<dbReference type="GO" id="GO:0005635">
    <property type="term" value="C:nuclear envelope"/>
    <property type="evidence" value="ECO:0007669"/>
    <property type="project" value="TreeGrafter"/>
</dbReference>
<feature type="transmembrane region" description="Helical" evidence="5">
    <location>
        <begin position="376"/>
        <end position="396"/>
    </location>
</feature>
<dbReference type="InterPro" id="IPR036259">
    <property type="entry name" value="MFS_trans_sf"/>
</dbReference>
<evidence type="ECO:0000313" key="8">
    <source>
        <dbReference type="Proteomes" id="UP000324832"/>
    </source>
</evidence>
<feature type="transmembrane region" description="Helical" evidence="5">
    <location>
        <begin position="38"/>
        <end position="58"/>
    </location>
</feature>
<accession>A0A5E4QIS0</accession>
<dbReference type="Gene3D" id="1.20.1250.20">
    <property type="entry name" value="MFS general substrate transporter like domains"/>
    <property type="match status" value="1"/>
</dbReference>
<feature type="transmembrane region" description="Helical" evidence="5">
    <location>
        <begin position="261"/>
        <end position="280"/>
    </location>
</feature>
<keyword evidence="8" id="KW-1185">Reference proteome</keyword>
<protein>
    <recommendedName>
        <fullName evidence="6">Major facilitator superfamily (MFS) profile domain-containing protein</fullName>
    </recommendedName>
</protein>
<feature type="transmembrane region" description="Helical" evidence="5">
    <location>
        <begin position="70"/>
        <end position="101"/>
    </location>
</feature>
<sequence length="408" mass="45108">MSFTIPLIQFVAFLDLFAVGMIVPLIPNHVRQLGGNHIYIGLLGSIYSGFQLGSGPLIGSLSDMKGCRKILIITLLLCSISYIAMGLTSSIIMILILRAILGLLKQTQLLTKALVPEYENDEKVQSVIFGKMAAISGMGMTLGPITGGHIAEDYPENGFFYIGMIVCLCFLLNAGCIYFLPQGKIQTMKKTEKKNPNQNFLQVIYSSSQQSVQELSKVKWSQYWDLFMFKALLGFAMGVYYSNYALYLKTQYDLSPKHTGYVISFQGIIGAMSSLCMGIINKQYPYDKDFSVRNYHVFLLLSISVAGLCLSHNIWVYSLWLVPLSIGNAVGRLVTLEMILRKGDKEHKGTLIGASNSVASLSGVLSPMAAGLIGQFFGVQFVIYASLFSNVLALILSYRYKTRHSKTD</sequence>
<dbReference type="PRINTS" id="PR01035">
    <property type="entry name" value="TCRTETA"/>
</dbReference>
<dbReference type="InterPro" id="IPR001958">
    <property type="entry name" value="Tet-R_TetA/multi-R_MdtG-like"/>
</dbReference>
<dbReference type="Pfam" id="PF07690">
    <property type="entry name" value="MFS_1"/>
    <property type="match status" value="2"/>
</dbReference>
<dbReference type="Proteomes" id="UP000324832">
    <property type="component" value="Unassembled WGS sequence"/>
</dbReference>
<dbReference type="InterPro" id="IPR011701">
    <property type="entry name" value="MFS"/>
</dbReference>
<evidence type="ECO:0000256" key="2">
    <source>
        <dbReference type="ARBA" id="ARBA00022692"/>
    </source>
</evidence>
<evidence type="ECO:0000256" key="1">
    <source>
        <dbReference type="ARBA" id="ARBA00004141"/>
    </source>
</evidence>
<comment type="subcellular location">
    <subcellularLocation>
        <location evidence="1">Membrane</location>
        <topology evidence="1">Multi-pass membrane protein</topology>
    </subcellularLocation>
</comment>